<proteinExistence type="predicted"/>
<keyword evidence="1" id="KW-0969">Cilium</keyword>
<name>A0A6P0DSY1_RHILE</name>
<dbReference type="Proteomes" id="UP000471409">
    <property type="component" value="Unassembled WGS sequence"/>
</dbReference>
<comment type="caution">
    <text evidence="1">The sequence shown here is derived from an EMBL/GenBank/DDBJ whole genome shotgun (WGS) entry which is preliminary data.</text>
</comment>
<dbReference type="EMBL" id="WXXP01000549">
    <property type="protein sequence ID" value="NEK55447.1"/>
    <property type="molecule type" value="Genomic_DNA"/>
</dbReference>
<dbReference type="AlphaFoldDB" id="A0A6P0DSY1"/>
<reference evidence="1 2" key="1">
    <citation type="submission" date="2020-01" db="EMBL/GenBank/DDBJ databases">
        <title>Rhizobium genotypes associated with high levels of biological nitrogen fixation by grain legumes in a temperate-maritime cropping system.</title>
        <authorList>
            <person name="Maluk M."/>
            <person name="Francesc Ferrando Molina F."/>
            <person name="Lopez Del Egido L."/>
            <person name="Lafos M."/>
            <person name="Langarica-Fuentes A."/>
            <person name="Gebre Yohannes G."/>
            <person name="Young M.W."/>
            <person name="Martin P."/>
            <person name="Gantlett R."/>
            <person name="Kenicer G."/>
            <person name="Hawes C."/>
            <person name="Begg G.S."/>
            <person name="Quilliam R.S."/>
            <person name="Squire G.R."/>
            <person name="Poole P.S."/>
            <person name="Young P.W."/>
            <person name="Iannetta P.M."/>
            <person name="James E.K."/>
        </authorList>
    </citation>
    <scope>NUCLEOTIDE SEQUENCE [LARGE SCALE GENOMIC DNA]</scope>
    <source>
        <strain evidence="1 2">JHI944</strain>
    </source>
</reference>
<evidence type="ECO:0000313" key="1">
    <source>
        <dbReference type="EMBL" id="NEK55447.1"/>
    </source>
</evidence>
<gene>
    <name evidence="1" type="primary">flgK</name>
    <name evidence="1" type="ORF">GUK36_40165</name>
</gene>
<sequence>TTTGQGSLQSLLQVRDEIAPNFQKQLDEIARGLVSLFKEQNTAASPTYVPGLFTWSGGTVDTGGTAVAGMASTISVSSRVITAQGGDPMRLRDGGINATGVVLNTTGVSGYTDELDRLYTALGSDMDFDPATGTTVGFDATTGIDSNVSIMEFATNSLGWLEQYRSNATT</sequence>
<protein>
    <submittedName>
        <fullName evidence="1">Flagellar hook-associated protein FlgK</fullName>
    </submittedName>
</protein>
<keyword evidence="1" id="KW-0966">Cell projection</keyword>
<organism evidence="1 2">
    <name type="scientific">Rhizobium leguminosarum</name>
    <dbReference type="NCBI Taxonomy" id="384"/>
    <lineage>
        <taxon>Bacteria</taxon>
        <taxon>Pseudomonadati</taxon>
        <taxon>Pseudomonadota</taxon>
        <taxon>Alphaproteobacteria</taxon>
        <taxon>Hyphomicrobiales</taxon>
        <taxon>Rhizobiaceae</taxon>
        <taxon>Rhizobium/Agrobacterium group</taxon>
        <taxon>Rhizobium</taxon>
    </lineage>
</organism>
<evidence type="ECO:0000313" key="2">
    <source>
        <dbReference type="Proteomes" id="UP000471409"/>
    </source>
</evidence>
<feature type="non-terminal residue" evidence="1">
    <location>
        <position position="1"/>
    </location>
</feature>
<accession>A0A6P0DSY1</accession>
<keyword evidence="1" id="KW-0282">Flagellum</keyword>
<feature type="non-terminal residue" evidence="1">
    <location>
        <position position="170"/>
    </location>
</feature>